<dbReference type="AlphaFoldDB" id="A0A939LT31"/>
<evidence type="ECO:0000313" key="3">
    <source>
        <dbReference type="Proteomes" id="UP000664209"/>
    </source>
</evidence>
<accession>A0A939LT31</accession>
<sequence>MAIMPVGAVSGPSSDPLDRRAARRSVRAEKAQLDRWRRLLRARLDLAVAAFAPPEPLGSMTWDVLPEAGHDLPSTRELSAAVTSVTPLDPVELMTRLRHLDRRLASYGAELDTALEASTERMLRQLATREAQHGGR</sequence>
<proteinExistence type="predicted"/>
<gene>
    <name evidence="2" type="ORF">J4G33_16330</name>
</gene>
<protein>
    <submittedName>
        <fullName evidence="2">Uncharacterized protein</fullName>
    </submittedName>
</protein>
<name>A0A939LT31_9CELL</name>
<dbReference type="RefSeq" id="WP_208057068.1">
    <property type="nucleotide sequence ID" value="NZ_JAGEMK010000012.1"/>
</dbReference>
<reference evidence="2" key="1">
    <citation type="submission" date="2021-03" db="EMBL/GenBank/DDBJ databases">
        <title>Actinotalea soli sp. nov., isolated from soil.</title>
        <authorList>
            <person name="Ping W."/>
            <person name="Zhang J."/>
        </authorList>
    </citation>
    <scope>NUCLEOTIDE SEQUENCE</scope>
    <source>
        <strain evidence="2">BY-33</strain>
    </source>
</reference>
<keyword evidence="3" id="KW-1185">Reference proteome</keyword>
<evidence type="ECO:0000313" key="2">
    <source>
        <dbReference type="EMBL" id="MBO1753378.1"/>
    </source>
</evidence>
<dbReference type="Proteomes" id="UP000664209">
    <property type="component" value="Unassembled WGS sequence"/>
</dbReference>
<organism evidence="2 3">
    <name type="scientific">Actinotalea soli</name>
    <dbReference type="NCBI Taxonomy" id="2819234"/>
    <lineage>
        <taxon>Bacteria</taxon>
        <taxon>Bacillati</taxon>
        <taxon>Actinomycetota</taxon>
        <taxon>Actinomycetes</taxon>
        <taxon>Micrococcales</taxon>
        <taxon>Cellulomonadaceae</taxon>
        <taxon>Actinotalea</taxon>
    </lineage>
</organism>
<feature type="region of interest" description="Disordered" evidence="1">
    <location>
        <begin position="1"/>
        <end position="21"/>
    </location>
</feature>
<evidence type="ECO:0000256" key="1">
    <source>
        <dbReference type="SAM" id="MobiDB-lite"/>
    </source>
</evidence>
<dbReference type="EMBL" id="JAGEMK010000012">
    <property type="protein sequence ID" value="MBO1753378.1"/>
    <property type="molecule type" value="Genomic_DNA"/>
</dbReference>
<comment type="caution">
    <text evidence="2">The sequence shown here is derived from an EMBL/GenBank/DDBJ whole genome shotgun (WGS) entry which is preliminary data.</text>
</comment>